<dbReference type="OrthoDB" id="428974at2759"/>
<organism evidence="6 7">
    <name type="scientific">Exaiptasia diaphana</name>
    <name type="common">Tropical sea anemone</name>
    <name type="synonym">Aiptasia pulchella</name>
    <dbReference type="NCBI Taxonomy" id="2652724"/>
    <lineage>
        <taxon>Eukaryota</taxon>
        <taxon>Metazoa</taxon>
        <taxon>Cnidaria</taxon>
        <taxon>Anthozoa</taxon>
        <taxon>Hexacorallia</taxon>
        <taxon>Actiniaria</taxon>
        <taxon>Aiptasiidae</taxon>
        <taxon>Exaiptasia</taxon>
    </lineage>
</organism>
<dbReference type="EnsemblMetazoa" id="XM_021037717.2">
    <property type="protein sequence ID" value="XP_020893376.1"/>
    <property type="gene ID" value="LOC110232503"/>
</dbReference>
<keyword evidence="2" id="KW-0904">Protein phosphatase</keyword>
<dbReference type="InterPro" id="IPR051029">
    <property type="entry name" value="mRNA_Capping_Enz/RNA_Phosphat"/>
</dbReference>
<dbReference type="OMA" id="ANPDNDK"/>
<dbReference type="PROSITE" id="PS50054">
    <property type="entry name" value="TYR_PHOSPHATASE_DUAL"/>
    <property type="match status" value="1"/>
</dbReference>
<dbReference type="Gene3D" id="3.90.190.10">
    <property type="entry name" value="Protein tyrosine phosphatase superfamily"/>
    <property type="match status" value="1"/>
</dbReference>
<protein>
    <recommendedName>
        <fullName evidence="8">RNA/RNP complex-1-interacting phosphatase</fullName>
    </recommendedName>
</protein>
<evidence type="ECO:0000256" key="2">
    <source>
        <dbReference type="ARBA" id="ARBA00022912"/>
    </source>
</evidence>
<dbReference type="GO" id="GO:0004651">
    <property type="term" value="F:polynucleotide 5'-phosphatase activity"/>
    <property type="evidence" value="ECO:0007669"/>
    <property type="project" value="TreeGrafter"/>
</dbReference>
<evidence type="ECO:0000259" key="5">
    <source>
        <dbReference type="PROSITE" id="PS50056"/>
    </source>
</evidence>
<dbReference type="RefSeq" id="XP_020893376.1">
    <property type="nucleotide sequence ID" value="XM_021037717.2"/>
</dbReference>
<evidence type="ECO:0000256" key="1">
    <source>
        <dbReference type="ARBA" id="ARBA00022801"/>
    </source>
</evidence>
<dbReference type="PANTHER" id="PTHR10367">
    <property type="entry name" value="MRNA-CAPPING ENZYME"/>
    <property type="match status" value="1"/>
</dbReference>
<dbReference type="InterPro" id="IPR029021">
    <property type="entry name" value="Prot-tyrosine_phosphatase-like"/>
</dbReference>
<dbReference type="AlphaFoldDB" id="A0A913WSD4"/>
<dbReference type="Proteomes" id="UP000887567">
    <property type="component" value="Unplaced"/>
</dbReference>
<dbReference type="InterPro" id="IPR016130">
    <property type="entry name" value="Tyr_Pase_AS"/>
</dbReference>
<feature type="compositionally biased region" description="Basic and acidic residues" evidence="3">
    <location>
        <begin position="201"/>
        <end position="219"/>
    </location>
</feature>
<dbReference type="InterPro" id="IPR000387">
    <property type="entry name" value="Tyr_Pase_dom"/>
</dbReference>
<dbReference type="InterPro" id="IPR020422">
    <property type="entry name" value="TYR_PHOSPHATASE_DUAL_dom"/>
</dbReference>
<evidence type="ECO:0000313" key="6">
    <source>
        <dbReference type="EnsemblMetazoa" id="XP_020893376.1"/>
    </source>
</evidence>
<dbReference type="Pfam" id="PF00782">
    <property type="entry name" value="DSPc"/>
    <property type="match status" value="1"/>
</dbReference>
<dbReference type="InterPro" id="IPR000340">
    <property type="entry name" value="Dual-sp_phosphatase_cat-dom"/>
</dbReference>
<dbReference type="InterPro" id="IPR003595">
    <property type="entry name" value="Tyr_Pase_cat"/>
</dbReference>
<keyword evidence="7" id="KW-1185">Reference proteome</keyword>
<feature type="domain" description="Tyrosine-protein phosphatase" evidence="4">
    <location>
        <begin position="38"/>
        <end position="189"/>
    </location>
</feature>
<evidence type="ECO:0008006" key="8">
    <source>
        <dbReference type="Google" id="ProtNLM"/>
    </source>
</evidence>
<reference evidence="6" key="1">
    <citation type="submission" date="2022-11" db="UniProtKB">
        <authorList>
            <consortium name="EnsemblMetazoa"/>
        </authorList>
    </citation>
    <scope>IDENTIFICATION</scope>
</reference>
<feature type="region of interest" description="Disordered" evidence="3">
    <location>
        <begin position="182"/>
        <end position="247"/>
    </location>
</feature>
<dbReference type="SUPFAM" id="SSF52799">
    <property type="entry name" value="(Phosphotyrosine protein) phosphatases II"/>
    <property type="match status" value="1"/>
</dbReference>
<dbReference type="PROSITE" id="PS00383">
    <property type="entry name" value="TYR_PHOSPHATASE_1"/>
    <property type="match status" value="1"/>
</dbReference>
<dbReference type="PROSITE" id="PS50056">
    <property type="entry name" value="TYR_PHOSPHATASE_2"/>
    <property type="match status" value="1"/>
</dbReference>
<evidence type="ECO:0000256" key="3">
    <source>
        <dbReference type="SAM" id="MobiDB-lite"/>
    </source>
</evidence>
<feature type="region of interest" description="Disordered" evidence="3">
    <location>
        <begin position="257"/>
        <end position="276"/>
    </location>
</feature>
<dbReference type="KEGG" id="epa:110232503"/>
<proteinExistence type="predicted"/>
<dbReference type="PANTHER" id="PTHR10367:SF9">
    <property type="entry name" value="DUAL-SPECIFICITY PHOSPHATASE 11 (RNA_RNP COMPLEX 1-INTERACTING)"/>
    <property type="match status" value="1"/>
</dbReference>
<dbReference type="GO" id="GO:0004721">
    <property type="term" value="F:phosphoprotein phosphatase activity"/>
    <property type="evidence" value="ECO:0007669"/>
    <property type="project" value="UniProtKB-KW"/>
</dbReference>
<keyword evidence="1" id="KW-0378">Hydrolase</keyword>
<dbReference type="SMART" id="SM00195">
    <property type="entry name" value="DSPc"/>
    <property type="match status" value="1"/>
</dbReference>
<evidence type="ECO:0000259" key="4">
    <source>
        <dbReference type="PROSITE" id="PS50054"/>
    </source>
</evidence>
<evidence type="ECO:0000313" key="7">
    <source>
        <dbReference type="Proteomes" id="UP000887567"/>
    </source>
</evidence>
<sequence>MAKRVPDRWREYDPCKWIPIKDERIIAFKTPLSKKFDHEQPDDDGILESERFTPTDLVDGLAEKGFCLGLVVDFTFTKRYYDPQEFKKKGILYNKMMCPGHKIPDEKDVKRFEYEVHSFLEKNKNGSIVGVHCTHGVNRTGYMVCRYLIDCRGYQPDDAIKAFHESRGYPVERENYLEDLKSRTPGQGVNFEPGIEDQACDNERTNGRQSVWERIDLPPRRQRNFNPRSSRDYESVGRSSTYHHDSSWRDRQYRFSNDRSHQRPSSGSFHNRAPSHNFDMPPWSPYGHRNSYYDNGPRDNCYYDNRLGDNSLRDSYYDDSFRDSNYGNRSSYQRDYGHYNQRGFDNDYSSDYMSRNTGQYPRNIRYQPYSEEGRHINRQWQR</sequence>
<accession>A0A913WSD4</accession>
<dbReference type="SMART" id="SM00404">
    <property type="entry name" value="PTPc_motif"/>
    <property type="match status" value="1"/>
</dbReference>
<feature type="domain" description="Tyrosine specific protein phosphatases" evidence="5">
    <location>
        <begin position="110"/>
        <end position="178"/>
    </location>
</feature>
<dbReference type="GeneID" id="110232503"/>
<name>A0A913WSD4_EXADI</name>